<accession>A0A1I0H217</accession>
<proteinExistence type="predicted"/>
<dbReference type="SUPFAM" id="SSF55961">
    <property type="entry name" value="Bet v1-like"/>
    <property type="match status" value="1"/>
</dbReference>
<name>A0A1I0H217_9ACTN</name>
<dbReference type="STRING" id="568860.SAMN05421811_10486"/>
<evidence type="ECO:0000313" key="2">
    <source>
        <dbReference type="Proteomes" id="UP000199361"/>
    </source>
</evidence>
<reference evidence="1 2" key="1">
    <citation type="submission" date="2016-10" db="EMBL/GenBank/DDBJ databases">
        <authorList>
            <person name="de Groot N.N."/>
        </authorList>
    </citation>
    <scope>NUCLEOTIDE SEQUENCE [LARGE SCALE GENOMIC DNA]</scope>
    <source>
        <strain evidence="1 2">CGMCC 4.5598</strain>
    </source>
</reference>
<dbReference type="Proteomes" id="UP000199361">
    <property type="component" value="Unassembled WGS sequence"/>
</dbReference>
<evidence type="ECO:0008006" key="3">
    <source>
        <dbReference type="Google" id="ProtNLM"/>
    </source>
</evidence>
<keyword evidence="2" id="KW-1185">Reference proteome</keyword>
<dbReference type="RefSeq" id="WP_177240652.1">
    <property type="nucleotide sequence ID" value="NZ_FOHX01000004.1"/>
</dbReference>
<gene>
    <name evidence="1" type="ORF">SAMN05421811_10486</name>
</gene>
<dbReference type="EMBL" id="FOHX01000004">
    <property type="protein sequence ID" value="SET77737.1"/>
    <property type="molecule type" value="Genomic_DNA"/>
</dbReference>
<evidence type="ECO:0000313" key="1">
    <source>
        <dbReference type="EMBL" id="SET77737.1"/>
    </source>
</evidence>
<dbReference type="AlphaFoldDB" id="A0A1I0H217"/>
<protein>
    <recommendedName>
        <fullName evidence="3">Polyketide cyclase / dehydrase and lipid transport</fullName>
    </recommendedName>
</protein>
<organism evidence="1 2">
    <name type="scientific">Nonomuraea wenchangensis</name>
    <dbReference type="NCBI Taxonomy" id="568860"/>
    <lineage>
        <taxon>Bacteria</taxon>
        <taxon>Bacillati</taxon>
        <taxon>Actinomycetota</taxon>
        <taxon>Actinomycetes</taxon>
        <taxon>Streptosporangiales</taxon>
        <taxon>Streptosporangiaceae</taxon>
        <taxon>Nonomuraea</taxon>
    </lineage>
</organism>
<sequence>MSRRLVTAVAGVVTAPVERVWPLLRRQVPATEGGEHFLAHQGGWWYRGEWTVTAHPEGTRVDHRVYCVAGPFWAVALANRLFIGFGARTRRAFGDRLAAIAHQSGGSARLT</sequence>